<comment type="caution">
    <text evidence="1">The sequence shown here is derived from an EMBL/GenBank/DDBJ whole genome shotgun (WGS) entry which is preliminary data.</text>
</comment>
<dbReference type="Proteomes" id="UP000245680">
    <property type="component" value="Unassembled WGS sequence"/>
</dbReference>
<sequence length="69" mass="7935">MKRFHYDSHDRFMGSYNFALRLKTHGGLTPYKFICNVSTPELDGFTRCDRCPKVFLSAIALAALIIYCL</sequence>
<evidence type="ECO:0000313" key="1">
    <source>
        <dbReference type="EMBL" id="PWR02053.1"/>
    </source>
</evidence>
<protein>
    <submittedName>
        <fullName evidence="1">Uncharacterized protein</fullName>
    </submittedName>
</protein>
<accession>A0A2V2LJN5</accession>
<keyword evidence="2" id="KW-1185">Reference proteome</keyword>
<dbReference type="OrthoDB" id="9803878at2"/>
<evidence type="ECO:0000313" key="2">
    <source>
        <dbReference type="Proteomes" id="UP000245680"/>
    </source>
</evidence>
<dbReference type="AlphaFoldDB" id="A0A2V2LJN5"/>
<proteinExistence type="predicted"/>
<reference evidence="1 2" key="1">
    <citation type="submission" date="2018-05" db="EMBL/GenBank/DDBJ databases">
        <title>Rhodobacteraceae gen. nov., sp. nov. isolated from sea water.</title>
        <authorList>
            <person name="Ren Y."/>
        </authorList>
    </citation>
    <scope>NUCLEOTIDE SEQUENCE [LARGE SCALE GENOMIC DNA]</scope>
    <source>
        <strain evidence="1 2">TG-679</strain>
    </source>
</reference>
<name>A0A2V2LJN5_9RHOB</name>
<organism evidence="1 2">
    <name type="scientific">Meridianimarinicoccus roseus</name>
    <dbReference type="NCBI Taxonomy" id="2072018"/>
    <lineage>
        <taxon>Bacteria</taxon>
        <taxon>Pseudomonadati</taxon>
        <taxon>Pseudomonadota</taxon>
        <taxon>Alphaproteobacteria</taxon>
        <taxon>Rhodobacterales</taxon>
        <taxon>Paracoccaceae</taxon>
        <taxon>Meridianimarinicoccus</taxon>
    </lineage>
</organism>
<dbReference type="EMBL" id="QGKU01000042">
    <property type="protein sequence ID" value="PWR02053.1"/>
    <property type="molecule type" value="Genomic_DNA"/>
</dbReference>
<gene>
    <name evidence="1" type="ORF">DKT77_13705</name>
</gene>